<keyword evidence="1" id="KW-1133">Transmembrane helix</keyword>
<gene>
    <name evidence="2" type="ORF">OKA05_08245</name>
</gene>
<evidence type="ECO:0000313" key="3">
    <source>
        <dbReference type="Proteomes" id="UP001320876"/>
    </source>
</evidence>
<name>A0ABT3GFZ5_9BACT</name>
<keyword evidence="3" id="KW-1185">Reference proteome</keyword>
<comment type="caution">
    <text evidence="2">The sequence shown here is derived from an EMBL/GenBank/DDBJ whole genome shotgun (WGS) entry which is preliminary data.</text>
</comment>
<dbReference type="RefSeq" id="WP_264486649.1">
    <property type="nucleotide sequence ID" value="NZ_JAPDDT010000002.1"/>
</dbReference>
<dbReference type="Proteomes" id="UP001320876">
    <property type="component" value="Unassembled WGS sequence"/>
</dbReference>
<evidence type="ECO:0000313" key="2">
    <source>
        <dbReference type="EMBL" id="MCW1922542.1"/>
    </source>
</evidence>
<dbReference type="EMBL" id="JAPDDT010000002">
    <property type="protein sequence ID" value="MCW1922542.1"/>
    <property type="molecule type" value="Genomic_DNA"/>
</dbReference>
<protein>
    <submittedName>
        <fullName evidence="2">Uncharacterized protein</fullName>
    </submittedName>
</protein>
<proteinExistence type="predicted"/>
<feature type="transmembrane region" description="Helical" evidence="1">
    <location>
        <begin position="43"/>
        <end position="64"/>
    </location>
</feature>
<reference evidence="2 3" key="1">
    <citation type="submission" date="2022-10" db="EMBL/GenBank/DDBJ databases">
        <title>Luteolibacter arcticus strain CCTCC AB 2014275, whole genome shotgun sequencing project.</title>
        <authorList>
            <person name="Zhao G."/>
            <person name="Shen L."/>
        </authorList>
    </citation>
    <scope>NUCLEOTIDE SEQUENCE [LARGE SCALE GENOMIC DNA]</scope>
    <source>
        <strain evidence="2 3">CCTCC AB 2014275</strain>
    </source>
</reference>
<organism evidence="2 3">
    <name type="scientific">Luteolibacter arcticus</name>
    <dbReference type="NCBI Taxonomy" id="1581411"/>
    <lineage>
        <taxon>Bacteria</taxon>
        <taxon>Pseudomonadati</taxon>
        <taxon>Verrucomicrobiota</taxon>
        <taxon>Verrucomicrobiia</taxon>
        <taxon>Verrucomicrobiales</taxon>
        <taxon>Verrucomicrobiaceae</taxon>
        <taxon>Luteolibacter</taxon>
    </lineage>
</organism>
<sequence length="67" mass="7828">MKTPETRPRFQSANRHYHRFRSDNRGWDEWIDPARKPGSSRRMLWIAATVVLATASVVVLLFAFNVL</sequence>
<accession>A0ABT3GFZ5</accession>
<evidence type="ECO:0000256" key="1">
    <source>
        <dbReference type="SAM" id="Phobius"/>
    </source>
</evidence>
<keyword evidence="1" id="KW-0472">Membrane</keyword>
<keyword evidence="1" id="KW-0812">Transmembrane</keyword>